<sequence>MANPLPENCSNRSCIRGHIMATTNKWNNTPGSQVSLVTLVAGPKALGTVLAMYLRPLMAARNL</sequence>
<dbReference type="EMBL" id="UINC01017836">
    <property type="protein sequence ID" value="SVA74389.1"/>
    <property type="molecule type" value="Genomic_DNA"/>
</dbReference>
<reference evidence="1" key="1">
    <citation type="submission" date="2018-05" db="EMBL/GenBank/DDBJ databases">
        <authorList>
            <person name="Lanie J.A."/>
            <person name="Ng W.-L."/>
            <person name="Kazmierczak K.M."/>
            <person name="Andrzejewski T.M."/>
            <person name="Davidsen T.M."/>
            <person name="Wayne K.J."/>
            <person name="Tettelin H."/>
            <person name="Glass J.I."/>
            <person name="Rusch D."/>
            <person name="Podicherti R."/>
            <person name="Tsui H.-C.T."/>
            <person name="Winkler M.E."/>
        </authorList>
    </citation>
    <scope>NUCLEOTIDE SEQUENCE</scope>
</reference>
<protein>
    <submittedName>
        <fullName evidence="1">Uncharacterized protein</fullName>
    </submittedName>
</protein>
<accession>A0A381YBD0</accession>
<gene>
    <name evidence="1" type="ORF">METZ01_LOCUS127243</name>
</gene>
<proteinExistence type="predicted"/>
<organism evidence="1">
    <name type="scientific">marine metagenome</name>
    <dbReference type="NCBI Taxonomy" id="408172"/>
    <lineage>
        <taxon>unclassified sequences</taxon>
        <taxon>metagenomes</taxon>
        <taxon>ecological metagenomes</taxon>
    </lineage>
</organism>
<dbReference type="AlphaFoldDB" id="A0A381YBD0"/>
<name>A0A381YBD0_9ZZZZ</name>
<evidence type="ECO:0000313" key="1">
    <source>
        <dbReference type="EMBL" id="SVA74389.1"/>
    </source>
</evidence>